<feature type="binding site" evidence="8">
    <location>
        <position position="119"/>
    </location>
    <ligand>
        <name>L-aspartate</name>
        <dbReference type="ChEBI" id="CHEBI:29991"/>
    </ligand>
</feature>
<dbReference type="SUPFAM" id="SSF52402">
    <property type="entry name" value="Adenine nucleotide alpha hydrolases-like"/>
    <property type="match status" value="1"/>
</dbReference>
<dbReference type="Gene3D" id="1.20.5.470">
    <property type="entry name" value="Single helix bin"/>
    <property type="match status" value="1"/>
</dbReference>
<feature type="binding site" evidence="8">
    <location>
        <position position="117"/>
    </location>
    <ligand>
        <name>ATP</name>
        <dbReference type="ChEBI" id="CHEBI:30616"/>
    </ligand>
</feature>
<sequence length="424" mass="46341">MMKEKLVLAYSGGLDTSVSIPWITDHYGYDVIAMCVDVGEGQNLDVVQQKAVKVGAVKSYRIDAKERFASQFIAPALKANALYEGKYPLASALSRPLIAQLLVEVAAAEGAAAVAHGCTGKGNDQVRFEVSINALAPQLKVVAPVREWGFTRDEEIRYAEEHNVPIPVNLDNPFSIDANLWGRAIECGVLENPWEAAPEEAFLWTTSPEQAPNEAEEIIIQFEQGVPVALNGTHLELHALIQQLNAICGKHGVGRIDHVENRLVGIKSREVYESPAGKVLITAHQELEHLTLTREVLQYKMGLELEYSKLIYNGLWFSPLKTAFDAFINATQTHVSGEVRVKLYKGQAQVTGRQSPYSLYRHDLATYTTGDTFDHMAAVGFISLWGLPTSVHALLHAKPSDGSELNQSTVSVVAANTQEGSAAV</sequence>
<dbReference type="GO" id="GO:0004055">
    <property type="term" value="F:argininosuccinate synthase activity"/>
    <property type="evidence" value="ECO:0007669"/>
    <property type="project" value="UniProtKB-EC"/>
</dbReference>
<evidence type="ECO:0000256" key="7">
    <source>
        <dbReference type="ARBA" id="ARBA00022840"/>
    </source>
</evidence>
<keyword evidence="5 8" id="KW-0028">Amino-acid biosynthesis</keyword>
<evidence type="ECO:0000256" key="2">
    <source>
        <dbReference type="ARBA" id="ARBA00012286"/>
    </source>
</evidence>
<feature type="binding site" evidence="8">
    <location>
        <position position="272"/>
    </location>
    <ligand>
        <name>L-citrulline</name>
        <dbReference type="ChEBI" id="CHEBI:57743"/>
    </ligand>
</feature>
<comment type="subunit">
    <text evidence="8">Homotetramer.</text>
</comment>
<evidence type="ECO:0000259" key="9">
    <source>
        <dbReference type="Pfam" id="PF00764"/>
    </source>
</evidence>
<feature type="binding site" evidence="8">
    <location>
        <position position="124"/>
    </location>
    <ligand>
        <name>L-aspartate</name>
        <dbReference type="ChEBI" id="CHEBI:29991"/>
    </ligand>
</feature>
<dbReference type="InterPro" id="IPR001518">
    <property type="entry name" value="Arginosuc_synth"/>
</dbReference>
<dbReference type="Gene3D" id="3.90.1260.10">
    <property type="entry name" value="Argininosuccinate synthetase, chain A, domain 2"/>
    <property type="match status" value="1"/>
</dbReference>
<evidence type="ECO:0000256" key="4">
    <source>
        <dbReference type="ARBA" id="ARBA00022598"/>
    </source>
</evidence>
<comment type="subcellular location">
    <subcellularLocation>
        <location evidence="8">Cytoplasm</location>
    </subcellularLocation>
</comment>
<keyword evidence="8" id="KW-0963">Cytoplasm</keyword>
<feature type="binding site" evidence="8">
    <location>
        <position position="123"/>
    </location>
    <ligand>
        <name>L-aspartate</name>
        <dbReference type="ChEBI" id="CHEBI:29991"/>
    </ligand>
</feature>
<dbReference type="Pfam" id="PF20979">
    <property type="entry name" value="Arginosuc_syn_C"/>
    <property type="match status" value="1"/>
</dbReference>
<dbReference type="NCBIfam" id="TIGR00032">
    <property type="entry name" value="argG"/>
    <property type="match status" value="1"/>
</dbReference>
<keyword evidence="6 8" id="KW-0547">Nucleotide-binding</keyword>
<dbReference type="PANTHER" id="PTHR11587:SF2">
    <property type="entry name" value="ARGININOSUCCINATE SYNTHASE"/>
    <property type="match status" value="1"/>
</dbReference>
<feature type="domain" description="Arginosuccinate synthase C-terminal" evidence="10">
    <location>
        <begin position="174"/>
        <end position="390"/>
    </location>
</feature>
<feature type="binding site" evidence="8">
    <location>
        <position position="175"/>
    </location>
    <ligand>
        <name>L-citrulline</name>
        <dbReference type="ChEBI" id="CHEBI:57743"/>
    </ligand>
</feature>
<dbReference type="SUPFAM" id="SSF69864">
    <property type="entry name" value="Argininosuccinate synthetase, C-terminal domain"/>
    <property type="match status" value="1"/>
</dbReference>
<evidence type="ECO:0000256" key="5">
    <source>
        <dbReference type="ARBA" id="ARBA00022605"/>
    </source>
</evidence>
<dbReference type="InterPro" id="IPR048268">
    <property type="entry name" value="Arginosuc_syn_C"/>
</dbReference>
<feature type="binding site" evidence="8">
    <location>
        <position position="87"/>
    </location>
    <ligand>
        <name>L-citrulline</name>
        <dbReference type="ChEBI" id="CHEBI:57743"/>
    </ligand>
</feature>
<evidence type="ECO:0000256" key="6">
    <source>
        <dbReference type="ARBA" id="ARBA00022741"/>
    </source>
</evidence>
<gene>
    <name evidence="8" type="primary">argG</name>
    <name evidence="11" type="ORF">NZD86_14855</name>
</gene>
<evidence type="ECO:0000313" key="12">
    <source>
        <dbReference type="Proteomes" id="UP001164803"/>
    </source>
</evidence>
<dbReference type="InterPro" id="IPR024074">
    <property type="entry name" value="AS_cat/multimer_dom_body"/>
</dbReference>
<evidence type="ECO:0000256" key="3">
    <source>
        <dbReference type="ARBA" id="ARBA00022571"/>
    </source>
</evidence>
<dbReference type="Proteomes" id="UP001164803">
    <property type="component" value="Chromosome"/>
</dbReference>
<dbReference type="InterPro" id="IPR023434">
    <property type="entry name" value="Arginosuc_synth_type_1_subfam"/>
</dbReference>
<reference evidence="11" key="1">
    <citation type="submission" date="2022-08" db="EMBL/GenBank/DDBJ databases">
        <title>Alicyclobacillus dauci DSM2870, complete genome.</title>
        <authorList>
            <person name="Wang Q."/>
            <person name="Cai R."/>
            <person name="Wang Z."/>
        </authorList>
    </citation>
    <scope>NUCLEOTIDE SEQUENCE</scope>
    <source>
        <strain evidence="11">DSM 28700</strain>
    </source>
</reference>
<evidence type="ECO:0000313" key="11">
    <source>
        <dbReference type="EMBL" id="WAH35560.1"/>
    </source>
</evidence>
<dbReference type="InterPro" id="IPR018223">
    <property type="entry name" value="Arginosuc_synth_CS"/>
</dbReference>
<feature type="binding site" evidence="8">
    <location>
        <position position="260"/>
    </location>
    <ligand>
        <name>L-citrulline</name>
        <dbReference type="ChEBI" id="CHEBI:57743"/>
    </ligand>
</feature>
<feature type="domain" description="Arginosuccinate synthase-like N-terminal" evidence="9">
    <location>
        <begin position="5"/>
        <end position="165"/>
    </location>
</feature>
<dbReference type="PANTHER" id="PTHR11587">
    <property type="entry name" value="ARGININOSUCCINATE SYNTHASE"/>
    <property type="match status" value="1"/>
</dbReference>
<evidence type="ECO:0000259" key="10">
    <source>
        <dbReference type="Pfam" id="PF20979"/>
    </source>
</evidence>
<comment type="catalytic activity">
    <reaction evidence="8">
        <text>L-citrulline + L-aspartate + ATP = 2-(N(omega)-L-arginino)succinate + AMP + diphosphate + H(+)</text>
        <dbReference type="Rhea" id="RHEA:10932"/>
        <dbReference type="ChEBI" id="CHEBI:15378"/>
        <dbReference type="ChEBI" id="CHEBI:29991"/>
        <dbReference type="ChEBI" id="CHEBI:30616"/>
        <dbReference type="ChEBI" id="CHEBI:33019"/>
        <dbReference type="ChEBI" id="CHEBI:57472"/>
        <dbReference type="ChEBI" id="CHEBI:57743"/>
        <dbReference type="ChEBI" id="CHEBI:456215"/>
        <dbReference type="EC" id="6.3.4.5"/>
    </reaction>
</comment>
<dbReference type="Pfam" id="PF00764">
    <property type="entry name" value="Arginosuc_synth"/>
    <property type="match status" value="1"/>
</dbReference>
<name>A0ABY6YYH9_9BACL</name>
<keyword evidence="3 8" id="KW-0055">Arginine biosynthesis</keyword>
<feature type="binding site" evidence="8">
    <location>
        <begin position="9"/>
        <end position="17"/>
    </location>
    <ligand>
        <name>ATP</name>
        <dbReference type="ChEBI" id="CHEBI:30616"/>
    </ligand>
</feature>
<dbReference type="NCBIfam" id="NF001770">
    <property type="entry name" value="PRK00509.1"/>
    <property type="match status" value="1"/>
</dbReference>
<keyword evidence="7 8" id="KW-0067">ATP-binding</keyword>
<feature type="binding site" evidence="8">
    <location>
        <position position="123"/>
    </location>
    <ligand>
        <name>L-citrulline</name>
        <dbReference type="ChEBI" id="CHEBI:57743"/>
    </ligand>
</feature>
<organism evidence="11 12">
    <name type="scientific">Alicyclobacillus dauci</name>
    <dbReference type="NCBI Taxonomy" id="1475485"/>
    <lineage>
        <taxon>Bacteria</taxon>
        <taxon>Bacillati</taxon>
        <taxon>Bacillota</taxon>
        <taxon>Bacilli</taxon>
        <taxon>Bacillales</taxon>
        <taxon>Alicyclobacillaceae</taxon>
        <taxon>Alicyclobacillus</taxon>
    </lineage>
</organism>
<comment type="pathway">
    <text evidence="1 8">Amino-acid biosynthesis; L-arginine biosynthesis; L-arginine from L-ornithine and carbamoyl phosphate: step 2/3.</text>
</comment>
<dbReference type="PROSITE" id="PS00564">
    <property type="entry name" value="ARGININOSUCCIN_SYN_1"/>
    <property type="match status" value="1"/>
</dbReference>
<comment type="caution">
    <text evidence="8">Lacks conserved residue(s) required for the propagation of feature annotation.</text>
</comment>
<comment type="similarity">
    <text evidence="8">Belongs to the argininosuccinate synthase family. Type 1 subfamily.</text>
</comment>
<feature type="binding site" evidence="8">
    <location>
        <position position="127"/>
    </location>
    <ligand>
        <name>L-citrulline</name>
        <dbReference type="ChEBI" id="CHEBI:57743"/>
    </ligand>
</feature>
<evidence type="ECO:0000256" key="8">
    <source>
        <dbReference type="HAMAP-Rule" id="MF_00005"/>
    </source>
</evidence>
<protein>
    <recommendedName>
        <fullName evidence="2 8">Argininosuccinate synthase</fullName>
        <ecNumber evidence="2 8">6.3.4.5</ecNumber>
    </recommendedName>
    <alternativeName>
        <fullName evidence="8">Citrulline--aspartate ligase</fullName>
    </alternativeName>
</protein>
<evidence type="ECO:0000256" key="1">
    <source>
        <dbReference type="ARBA" id="ARBA00004967"/>
    </source>
</evidence>
<dbReference type="InterPro" id="IPR014729">
    <property type="entry name" value="Rossmann-like_a/b/a_fold"/>
</dbReference>
<keyword evidence="4 8" id="KW-0436">Ligase</keyword>
<dbReference type="InterPro" id="IPR048267">
    <property type="entry name" value="Arginosuc_syn_N"/>
</dbReference>
<dbReference type="HAMAP" id="MF_00005">
    <property type="entry name" value="Arg_succ_synth_type1"/>
    <property type="match status" value="1"/>
</dbReference>
<dbReference type="CDD" id="cd01999">
    <property type="entry name" value="ASS"/>
    <property type="match status" value="1"/>
</dbReference>
<accession>A0ABY6YYH9</accession>
<dbReference type="PROSITE" id="PS00565">
    <property type="entry name" value="ARGININOSUCCIN_SYN_2"/>
    <property type="match status" value="1"/>
</dbReference>
<keyword evidence="12" id="KW-1185">Reference proteome</keyword>
<dbReference type="EMBL" id="CP104064">
    <property type="protein sequence ID" value="WAH35560.1"/>
    <property type="molecule type" value="Genomic_DNA"/>
</dbReference>
<dbReference type="EC" id="6.3.4.5" evidence="2 8"/>
<proteinExistence type="inferred from homology"/>
<dbReference type="Gene3D" id="3.40.50.620">
    <property type="entry name" value="HUPs"/>
    <property type="match status" value="1"/>
</dbReference>